<evidence type="ECO:0000313" key="1">
    <source>
        <dbReference type="EMBL" id="GAA3243321.1"/>
    </source>
</evidence>
<organism evidence="1 2">
    <name type="scientific">Actinocorallia longicatena</name>
    <dbReference type="NCBI Taxonomy" id="111803"/>
    <lineage>
        <taxon>Bacteria</taxon>
        <taxon>Bacillati</taxon>
        <taxon>Actinomycetota</taxon>
        <taxon>Actinomycetes</taxon>
        <taxon>Streptosporangiales</taxon>
        <taxon>Thermomonosporaceae</taxon>
        <taxon>Actinocorallia</taxon>
    </lineage>
</organism>
<gene>
    <name evidence="1" type="ORF">GCM10010468_81400</name>
</gene>
<dbReference type="Pfam" id="PF11382">
    <property type="entry name" value="MctB"/>
    <property type="match status" value="1"/>
</dbReference>
<name>A0ABP6QPA9_9ACTN</name>
<accession>A0ABP6QPA9</accession>
<sequence length="323" mass="33313">MIDFRYHLVSIVAVFLALAIGLLVGSTNKAQDALAKLKDQQVAVVQRNNDDLRAEKTLRDKTLEGENQYASVTAPEVLGKRLANESVVFVLAPGASDTMRTGLDTAVKTAGGTVSGWVSLQSKYLDPAQLATIDELALSTKPGSLTFADDATGYDKAAAVLANVLVTKDSTKAGREELNAVSTLQSFKEAGLLSYSGKPTARATLAIVIAPDKPVEDEKTAAADNKALISLTSALDANNRGTVAAGDTGSAGTNGFLSALRSSKASDTVSSADAADRVSGQNVVVLALDAEMDGKSGKYGTVSGDNGFLPNPLPTPVAMAGHS</sequence>
<protein>
    <submittedName>
        <fullName evidence="1">Copper transporter</fullName>
    </submittedName>
</protein>
<dbReference type="InterPro" id="IPR021522">
    <property type="entry name" value="MctB"/>
</dbReference>
<dbReference type="Proteomes" id="UP001501237">
    <property type="component" value="Unassembled WGS sequence"/>
</dbReference>
<reference evidence="2" key="1">
    <citation type="journal article" date="2019" name="Int. J. Syst. Evol. Microbiol.">
        <title>The Global Catalogue of Microorganisms (GCM) 10K type strain sequencing project: providing services to taxonomists for standard genome sequencing and annotation.</title>
        <authorList>
            <consortium name="The Broad Institute Genomics Platform"/>
            <consortium name="The Broad Institute Genome Sequencing Center for Infectious Disease"/>
            <person name="Wu L."/>
            <person name="Ma J."/>
        </authorList>
    </citation>
    <scope>NUCLEOTIDE SEQUENCE [LARGE SCALE GENOMIC DNA]</scope>
    <source>
        <strain evidence="2">JCM 9377</strain>
    </source>
</reference>
<comment type="caution">
    <text evidence="1">The sequence shown here is derived from an EMBL/GenBank/DDBJ whole genome shotgun (WGS) entry which is preliminary data.</text>
</comment>
<proteinExistence type="predicted"/>
<dbReference type="RefSeq" id="WP_344840108.1">
    <property type="nucleotide sequence ID" value="NZ_BAAAUV010000057.1"/>
</dbReference>
<evidence type="ECO:0000313" key="2">
    <source>
        <dbReference type="Proteomes" id="UP001501237"/>
    </source>
</evidence>
<keyword evidence="2" id="KW-1185">Reference proteome</keyword>
<dbReference type="EMBL" id="BAAAUV010000057">
    <property type="protein sequence ID" value="GAA3243321.1"/>
    <property type="molecule type" value="Genomic_DNA"/>
</dbReference>